<name>A0A502DMV4_9BURK</name>
<dbReference type="SUPFAM" id="SSF89796">
    <property type="entry name" value="CoA-transferase family III (CaiB/BaiF)"/>
    <property type="match status" value="1"/>
</dbReference>
<dbReference type="InterPro" id="IPR044855">
    <property type="entry name" value="CoA-Trfase_III_dom3_sf"/>
</dbReference>
<dbReference type="Gene3D" id="3.30.1540.10">
    <property type="entry name" value="formyl-coa transferase, domain 3"/>
    <property type="match status" value="1"/>
</dbReference>
<protein>
    <submittedName>
        <fullName evidence="1">CoA transferase</fullName>
    </submittedName>
</protein>
<dbReference type="InterPro" id="IPR003673">
    <property type="entry name" value="CoA-Trfase_fam_III"/>
</dbReference>
<evidence type="ECO:0000313" key="1">
    <source>
        <dbReference type="EMBL" id="TPG26062.1"/>
    </source>
</evidence>
<dbReference type="PANTHER" id="PTHR48228:SF5">
    <property type="entry name" value="ALPHA-METHYLACYL-COA RACEMASE"/>
    <property type="match status" value="1"/>
</dbReference>
<dbReference type="OrthoDB" id="5294844at2"/>
<dbReference type="PANTHER" id="PTHR48228">
    <property type="entry name" value="SUCCINYL-COA--D-CITRAMALATE COA-TRANSFERASE"/>
    <property type="match status" value="1"/>
</dbReference>
<dbReference type="AlphaFoldDB" id="A0A502DMV4"/>
<dbReference type="Pfam" id="PF02515">
    <property type="entry name" value="CoA_transf_3"/>
    <property type="match status" value="1"/>
</dbReference>
<dbReference type="GO" id="GO:0016740">
    <property type="term" value="F:transferase activity"/>
    <property type="evidence" value="ECO:0007669"/>
    <property type="project" value="UniProtKB-KW"/>
</dbReference>
<dbReference type="InterPro" id="IPR050509">
    <property type="entry name" value="CoA-transferase_III"/>
</dbReference>
<gene>
    <name evidence="1" type="ORF">EAH82_16895</name>
</gene>
<evidence type="ECO:0000313" key="2">
    <source>
        <dbReference type="Proteomes" id="UP000319212"/>
    </source>
</evidence>
<reference evidence="1 2" key="1">
    <citation type="journal article" date="2019" name="Environ. Microbiol.">
        <title>Species interactions and distinct microbial communities in high Arctic permafrost affected cryosols are associated with the CH4 and CO2 gas fluxes.</title>
        <authorList>
            <person name="Altshuler I."/>
            <person name="Hamel J."/>
            <person name="Turney S."/>
            <person name="Magnuson E."/>
            <person name="Levesque R."/>
            <person name="Greer C."/>
            <person name="Whyte L.G."/>
        </authorList>
    </citation>
    <scope>NUCLEOTIDE SEQUENCE [LARGE SCALE GENOMIC DNA]</scope>
    <source>
        <strain evidence="1 2">S06.C</strain>
    </source>
</reference>
<dbReference type="EMBL" id="RCZI01000004">
    <property type="protein sequence ID" value="TPG26062.1"/>
    <property type="molecule type" value="Genomic_DNA"/>
</dbReference>
<organism evidence="1 2">
    <name type="scientific">Variovorax guangxiensis</name>
    <dbReference type="NCBI Taxonomy" id="1775474"/>
    <lineage>
        <taxon>Bacteria</taxon>
        <taxon>Pseudomonadati</taxon>
        <taxon>Pseudomonadota</taxon>
        <taxon>Betaproteobacteria</taxon>
        <taxon>Burkholderiales</taxon>
        <taxon>Comamonadaceae</taxon>
        <taxon>Variovorax</taxon>
    </lineage>
</organism>
<dbReference type="InterPro" id="IPR023606">
    <property type="entry name" value="CoA-Trfase_III_dom_1_sf"/>
</dbReference>
<proteinExistence type="predicted"/>
<comment type="caution">
    <text evidence="1">The sequence shown here is derived from an EMBL/GenBank/DDBJ whole genome shotgun (WGS) entry which is preliminary data.</text>
</comment>
<dbReference type="Proteomes" id="UP000319212">
    <property type="component" value="Unassembled WGS sequence"/>
</dbReference>
<sequence>MGPLQGLKVIEFAGLSPGPFAAMMLADMGAEVLRIDRPQSRFRPLEPRFNLLDRNRRAIAVDIKTPQGVELVRRLAGTADALIEGFRPGAMERCGLGPDDLLALNPRLVYGRMTGWGQDGPLARVAGHDINYIALTGALDAIGQAGEPPVLPLNLVGDLGGGGMYLAFGMMCALWEAIRSGRGQVVDAAMVDGSASLMTMFHGFMAAGKWNGRGTSPTAGAAPYYGVYETSDGQYITIGAAEQPFYVELLRVTGLADEDLPDRADRRNWPALREQLEAVFRTKTRDEWDALLGQTDICFAPVLNLQEAPQHPHHRARNTYVEVDGIMQPAPAPRFGRTKPQTPSAGVEPGIDLAAALEPWGFTTSEINALRSSETAS</sequence>
<dbReference type="Gene3D" id="3.40.50.10540">
    <property type="entry name" value="Crotonobetainyl-coa:carnitine coa-transferase, domain 1"/>
    <property type="match status" value="1"/>
</dbReference>
<accession>A0A502DMV4</accession>
<keyword evidence="1" id="KW-0808">Transferase</keyword>